<evidence type="ECO:0000313" key="1">
    <source>
        <dbReference type="EMBL" id="MDW6001843.1"/>
    </source>
</evidence>
<dbReference type="Proteomes" id="UP000196125">
    <property type="component" value="Unassembled WGS sequence"/>
</dbReference>
<protein>
    <recommendedName>
        <fullName evidence="5">Lipoprotein</fullName>
    </recommendedName>
</protein>
<evidence type="ECO:0000313" key="2">
    <source>
        <dbReference type="EMBL" id="SMS00130.1"/>
    </source>
</evidence>
<dbReference type="PROSITE" id="PS51257">
    <property type="entry name" value="PROKAR_LIPOPROTEIN"/>
    <property type="match status" value="1"/>
</dbReference>
<gene>
    <name evidence="1" type="ORF">SBX37_02895</name>
    <name evidence="2" type="ORF">VIM7927_01371</name>
</gene>
<organism evidence="2 3">
    <name type="scientific">Vibrio mangrovi</name>
    <dbReference type="NCBI Taxonomy" id="474394"/>
    <lineage>
        <taxon>Bacteria</taxon>
        <taxon>Pseudomonadati</taxon>
        <taxon>Pseudomonadota</taxon>
        <taxon>Gammaproteobacteria</taxon>
        <taxon>Vibrionales</taxon>
        <taxon>Vibrionaceae</taxon>
        <taxon>Vibrio</taxon>
    </lineage>
</organism>
<dbReference type="OrthoDB" id="9815328at2"/>
<reference evidence="1 4" key="2">
    <citation type="submission" date="2023-11" db="EMBL/GenBank/DDBJ databases">
        <title>Plant-associative lifestyle of Vibrio porteresiae and its evolutionary dynamics.</title>
        <authorList>
            <person name="Rameshkumar N."/>
            <person name="Kirti K."/>
        </authorList>
    </citation>
    <scope>NUCLEOTIDE SEQUENCE [LARGE SCALE GENOMIC DNA]</scope>
    <source>
        <strain evidence="1 4">MSSRF38</strain>
    </source>
</reference>
<name>A0A1Y6ITI2_9VIBR</name>
<dbReference type="RefSeq" id="WP_087480203.1">
    <property type="nucleotide sequence ID" value="NZ_AP024883.1"/>
</dbReference>
<evidence type="ECO:0008006" key="5">
    <source>
        <dbReference type="Google" id="ProtNLM"/>
    </source>
</evidence>
<proteinExistence type="predicted"/>
<keyword evidence="4" id="KW-1185">Reference proteome</keyword>
<dbReference type="EMBL" id="FXXI01000002">
    <property type="protein sequence ID" value="SMS00130.1"/>
    <property type="molecule type" value="Genomic_DNA"/>
</dbReference>
<sequence>MNFYKFTISLVLALVIVGCSRVQPIMDINDEPVAYNLTLKQVKTAIVNSAMQRGWTIKEDGKGKLSASIFVRSHFAEIEIPYDQKHYSIIYVKSNNLKAKDGNIHRNYNRWISYLNDDIKKQLMYIASKK</sequence>
<dbReference type="EMBL" id="JAWRCO010000001">
    <property type="protein sequence ID" value="MDW6001843.1"/>
    <property type="molecule type" value="Genomic_DNA"/>
</dbReference>
<reference evidence="2 3" key="1">
    <citation type="submission" date="2017-05" db="EMBL/GenBank/DDBJ databases">
        <authorList>
            <person name="Song R."/>
            <person name="Chenine A.L."/>
            <person name="Ruprecht R.M."/>
        </authorList>
    </citation>
    <scope>NUCLEOTIDE SEQUENCE [LARGE SCALE GENOMIC DNA]</scope>
    <source>
        <strain evidence="2 3">CECT 7927</strain>
    </source>
</reference>
<dbReference type="AlphaFoldDB" id="A0A1Y6ITI2"/>
<accession>A0A1Y6ITI2</accession>
<evidence type="ECO:0000313" key="3">
    <source>
        <dbReference type="Proteomes" id="UP000196125"/>
    </source>
</evidence>
<dbReference type="Proteomes" id="UP001283366">
    <property type="component" value="Unassembled WGS sequence"/>
</dbReference>
<evidence type="ECO:0000313" key="4">
    <source>
        <dbReference type="Proteomes" id="UP001283366"/>
    </source>
</evidence>